<name>A0A131XXY3_IXORI</name>
<dbReference type="Pfam" id="PF06148">
    <property type="entry name" value="COG2_N"/>
    <property type="match status" value="1"/>
</dbReference>
<sequence length="708" mass="79312">MGDALPDKILKDPGPNLCFRKDEFMRSNFCVDTFVSEHRKHAGLEKLRDDLGVHLKFLKSSMIELINKDYADFVNLSANLVGLDKFIRNISKPLEGLRDQVTDVKAEVETSLNRARTELEARRGIQEKKALLQQAVAVCKSVEKIERLMPSAQQGNRWTNEQVEQVAMEVNQVLFYLSKCKHLKLAGAVTQRVDAVTWQLQRHLEETFLSSLRRDSRGELGAVLRICATLDRVGPMEELFRKKVVAPALDEMVQERVLQEVGLEGIYDQVVMFASTRCQTLLDLTSGGGSMSAECPGYAFVGRGLWPELCEQLERRLPSVFAAGNPGVFQSRFSATLAFLARLERLCGSIEAVSQFRQQESYRRFLAKWNLAIYFQLRFQEIASQLEVALSEPGKLSSGGPFRLSCHQCLWAQLERCWHPEVFVAPLAHRFWKLTLQLLARHRHWLHQQAQGTQELVPVPPPGPQGDKQGAAVPAGSFGDVPPCSDLVLVLLHWDTQQLAAKLDMLLEDTVRPQLEQAGFTDIALLKGALEECRHSLEGTCPTLSGRLVENVAAACCLHLKAVADIPRLYRRTNREVPSKPSNYVAQVLVPLATLKSKTTQDFGVAWQPEWTGAALEQVTKQYTLLTQEVLVSVRKMEDSLKRLKRARDRTPVPEGAASDDDKIRLQLCLDVQHFGAQMEELDTARSSVPSYGALLEIVEAARTSPSS</sequence>
<comment type="similarity">
    <text evidence="2">Belongs to the COG2 family.</text>
</comment>
<dbReference type="EMBL" id="GEFM01003682">
    <property type="protein sequence ID" value="JAP72114.1"/>
    <property type="molecule type" value="mRNA"/>
</dbReference>
<protein>
    <recommendedName>
        <fullName evidence="3">Conserved oligomeric Golgi complex subunit 2</fullName>
    </recommendedName>
    <alternativeName>
        <fullName evidence="8">Component of oligomeric Golgi complex 2</fullName>
    </alternativeName>
</protein>
<dbReference type="Pfam" id="PF12022">
    <property type="entry name" value="COG2_C"/>
    <property type="match status" value="1"/>
</dbReference>
<dbReference type="PANTHER" id="PTHR12961">
    <property type="entry name" value="CONSERVED OLIGOMERIC GOLGI COMPLEX COMPONENT 2"/>
    <property type="match status" value="1"/>
</dbReference>
<evidence type="ECO:0000259" key="10">
    <source>
        <dbReference type="Pfam" id="PF12022"/>
    </source>
</evidence>
<dbReference type="GO" id="GO:0015031">
    <property type="term" value="P:protein transport"/>
    <property type="evidence" value="ECO:0007669"/>
    <property type="project" value="UniProtKB-KW"/>
</dbReference>
<reference evidence="11" key="1">
    <citation type="submission" date="2016-02" db="EMBL/GenBank/DDBJ databases">
        <title>RNAseq analyses of the midgut from blood- or serum-fed Ixodes ricinus ticks.</title>
        <authorList>
            <person name="Perner J."/>
            <person name="Provaznik J."/>
            <person name="Schrenkova J."/>
            <person name="Urbanova V."/>
            <person name="Ribeiro J.M."/>
            <person name="Kopacek P."/>
        </authorList>
    </citation>
    <scope>NUCLEOTIDE SEQUENCE</scope>
    <source>
        <tissue evidence="11">Gut</tissue>
    </source>
</reference>
<dbReference type="PANTHER" id="PTHR12961:SF0">
    <property type="entry name" value="CONSERVED OLIGOMERIC GOLGI COMPLEX SUBUNIT 2"/>
    <property type="match status" value="1"/>
</dbReference>
<evidence type="ECO:0000259" key="9">
    <source>
        <dbReference type="Pfam" id="PF06148"/>
    </source>
</evidence>
<accession>A0A131XXY3</accession>
<keyword evidence="7" id="KW-0472">Membrane</keyword>
<evidence type="ECO:0000256" key="6">
    <source>
        <dbReference type="ARBA" id="ARBA00023034"/>
    </source>
</evidence>
<evidence type="ECO:0000256" key="7">
    <source>
        <dbReference type="ARBA" id="ARBA00023136"/>
    </source>
</evidence>
<proteinExistence type="evidence at transcript level"/>
<evidence type="ECO:0000313" key="11">
    <source>
        <dbReference type="EMBL" id="JAP72114.1"/>
    </source>
</evidence>
<dbReference type="GO" id="GO:0000139">
    <property type="term" value="C:Golgi membrane"/>
    <property type="evidence" value="ECO:0007669"/>
    <property type="project" value="UniProtKB-SubCell"/>
</dbReference>
<dbReference type="GO" id="GO:0007030">
    <property type="term" value="P:Golgi organization"/>
    <property type="evidence" value="ECO:0007669"/>
    <property type="project" value="InterPro"/>
</dbReference>
<evidence type="ECO:0000256" key="3">
    <source>
        <dbReference type="ARBA" id="ARBA00020977"/>
    </source>
</evidence>
<keyword evidence="4" id="KW-0813">Transport</keyword>
<evidence type="ECO:0000256" key="8">
    <source>
        <dbReference type="ARBA" id="ARBA00031344"/>
    </source>
</evidence>
<feature type="domain" description="COG complex component COG2 C-terminal" evidence="10">
    <location>
        <begin position="368"/>
        <end position="672"/>
    </location>
</feature>
<keyword evidence="6" id="KW-0333">Golgi apparatus</keyword>
<keyword evidence="5" id="KW-0653">Protein transport</keyword>
<evidence type="ECO:0000256" key="1">
    <source>
        <dbReference type="ARBA" id="ARBA00004395"/>
    </source>
</evidence>
<dbReference type="InterPro" id="IPR024602">
    <property type="entry name" value="COG_su2_N"/>
</dbReference>
<dbReference type="AlphaFoldDB" id="A0A131XXY3"/>
<organism evidence="11">
    <name type="scientific">Ixodes ricinus</name>
    <name type="common">Common tick</name>
    <name type="synonym">Acarus ricinus</name>
    <dbReference type="NCBI Taxonomy" id="34613"/>
    <lineage>
        <taxon>Eukaryota</taxon>
        <taxon>Metazoa</taxon>
        <taxon>Ecdysozoa</taxon>
        <taxon>Arthropoda</taxon>
        <taxon>Chelicerata</taxon>
        <taxon>Arachnida</taxon>
        <taxon>Acari</taxon>
        <taxon>Parasitiformes</taxon>
        <taxon>Ixodida</taxon>
        <taxon>Ixodoidea</taxon>
        <taxon>Ixodidae</taxon>
        <taxon>Ixodinae</taxon>
        <taxon>Ixodes</taxon>
    </lineage>
</organism>
<dbReference type="InterPro" id="IPR024603">
    <property type="entry name" value="COG_complex_COG2_C"/>
</dbReference>
<evidence type="ECO:0000256" key="2">
    <source>
        <dbReference type="ARBA" id="ARBA00007603"/>
    </source>
</evidence>
<dbReference type="GO" id="GO:0006891">
    <property type="term" value="P:intra-Golgi vesicle-mediated transport"/>
    <property type="evidence" value="ECO:0007669"/>
    <property type="project" value="TreeGrafter"/>
</dbReference>
<evidence type="ECO:0000256" key="4">
    <source>
        <dbReference type="ARBA" id="ARBA00022448"/>
    </source>
</evidence>
<evidence type="ECO:0000256" key="5">
    <source>
        <dbReference type="ARBA" id="ARBA00022927"/>
    </source>
</evidence>
<keyword evidence="11" id="KW-0449">Lipoprotein</keyword>
<feature type="domain" description="Conserved oligomeric Golgi complex subunit 2 N-terminal" evidence="9">
    <location>
        <begin position="17"/>
        <end position="90"/>
    </location>
</feature>
<dbReference type="InterPro" id="IPR009316">
    <property type="entry name" value="COG2"/>
</dbReference>
<keyword evidence="11" id="KW-0675">Receptor</keyword>
<dbReference type="GO" id="GO:0017119">
    <property type="term" value="C:Golgi transport complex"/>
    <property type="evidence" value="ECO:0007669"/>
    <property type="project" value="TreeGrafter"/>
</dbReference>
<comment type="subcellular location">
    <subcellularLocation>
        <location evidence="1">Golgi apparatus membrane</location>
        <topology evidence="1">Peripheral membrane protein</topology>
    </subcellularLocation>
</comment>